<comment type="caution">
    <text evidence="2">The sequence shown here is derived from an EMBL/GenBank/DDBJ whole genome shotgun (WGS) entry which is preliminary data.</text>
</comment>
<evidence type="ECO:0000313" key="3">
    <source>
        <dbReference type="Proteomes" id="UP000654918"/>
    </source>
</evidence>
<feature type="region of interest" description="Disordered" evidence="1">
    <location>
        <begin position="164"/>
        <end position="185"/>
    </location>
</feature>
<accession>A0A8H6JUU5</accession>
<sequence>MGEEHPAAPAPTAPAPAPVTCTGPVLSSALYNQTSYSYRIIKRPGPGNHRSAPLRCRYPPSPEEFYASTTTAAVAVAAASVVLHDPIAIGLVILTAAHRHGLGRPQGRNGLYDSNPREDILDCHLIAASPCTAPHRTRPGRPPCPVPSAALLCPAVPAGPSPAQQNGLVAEPSCAPSKQRPAQSRSLRLPATTLSDHYHYYNHPPTPNPGNWHNTGLAANANWYHPDLSLTVSPDDDISPSSLSHRQTLPFFAITDSISSFSLPSRDLPHVLSNCVGPIQAHPPGVPIPAERHPLR</sequence>
<organism evidence="2 3">
    <name type="scientific">Colletotrichum plurivorum</name>
    <dbReference type="NCBI Taxonomy" id="2175906"/>
    <lineage>
        <taxon>Eukaryota</taxon>
        <taxon>Fungi</taxon>
        <taxon>Dikarya</taxon>
        <taxon>Ascomycota</taxon>
        <taxon>Pezizomycotina</taxon>
        <taxon>Sordariomycetes</taxon>
        <taxon>Hypocreomycetidae</taxon>
        <taxon>Glomerellales</taxon>
        <taxon>Glomerellaceae</taxon>
        <taxon>Colletotrichum</taxon>
        <taxon>Colletotrichum orchidearum species complex</taxon>
    </lineage>
</organism>
<protein>
    <submittedName>
        <fullName evidence="2">Uncharacterized protein</fullName>
    </submittedName>
</protein>
<dbReference type="EMBL" id="WIGO01000290">
    <property type="protein sequence ID" value="KAF6819210.1"/>
    <property type="molecule type" value="Genomic_DNA"/>
</dbReference>
<dbReference type="AlphaFoldDB" id="A0A8H6JUU5"/>
<name>A0A8H6JUU5_9PEZI</name>
<proteinExistence type="predicted"/>
<gene>
    <name evidence="2" type="ORF">CPLU01_13106</name>
</gene>
<keyword evidence="3" id="KW-1185">Reference proteome</keyword>
<dbReference type="Proteomes" id="UP000654918">
    <property type="component" value="Unassembled WGS sequence"/>
</dbReference>
<evidence type="ECO:0000256" key="1">
    <source>
        <dbReference type="SAM" id="MobiDB-lite"/>
    </source>
</evidence>
<reference evidence="2" key="1">
    <citation type="journal article" date="2020" name="Phytopathology">
        <title>Genome Sequence Resources of Colletotrichum truncatum, C. plurivorum, C. musicola, and C. sojae: Four Species Pathogenic to Soybean (Glycine max).</title>
        <authorList>
            <person name="Rogerio F."/>
            <person name="Boufleur T.R."/>
            <person name="Ciampi-Guillardi M."/>
            <person name="Sukno S.A."/>
            <person name="Thon M.R."/>
            <person name="Massola Junior N.S."/>
            <person name="Baroncelli R."/>
        </authorList>
    </citation>
    <scope>NUCLEOTIDE SEQUENCE</scope>
    <source>
        <strain evidence="2">LFN00145</strain>
    </source>
</reference>
<evidence type="ECO:0000313" key="2">
    <source>
        <dbReference type="EMBL" id="KAF6819210.1"/>
    </source>
</evidence>